<keyword evidence="1" id="KW-0472">Membrane</keyword>
<dbReference type="OrthoDB" id="137459at2157"/>
<dbReference type="EMBL" id="CP058215">
    <property type="protein sequence ID" value="QLC48802.1"/>
    <property type="molecule type" value="Genomic_DNA"/>
</dbReference>
<organism evidence="2 3">
    <name type="scientific">Methanolobus zinderi</name>
    <dbReference type="NCBI Taxonomy" id="536044"/>
    <lineage>
        <taxon>Archaea</taxon>
        <taxon>Methanobacteriati</taxon>
        <taxon>Methanobacteriota</taxon>
        <taxon>Stenosarchaea group</taxon>
        <taxon>Methanomicrobia</taxon>
        <taxon>Methanosarcinales</taxon>
        <taxon>Methanosarcinaceae</taxon>
        <taxon>Methanolobus</taxon>
    </lineage>
</organism>
<dbReference type="RefSeq" id="WP_176963865.1">
    <property type="nucleotide sequence ID" value="NZ_CP058215.1"/>
</dbReference>
<evidence type="ECO:0000313" key="3">
    <source>
        <dbReference type="Proteomes" id="UP000509594"/>
    </source>
</evidence>
<feature type="transmembrane region" description="Helical" evidence="1">
    <location>
        <begin position="224"/>
        <end position="244"/>
    </location>
</feature>
<gene>
    <name evidence="2" type="ORF">HWN40_00165</name>
</gene>
<feature type="transmembrane region" description="Helical" evidence="1">
    <location>
        <begin position="154"/>
        <end position="174"/>
    </location>
</feature>
<feature type="transmembrane region" description="Helical" evidence="1">
    <location>
        <begin position="84"/>
        <end position="105"/>
    </location>
</feature>
<dbReference type="GeneID" id="55820042"/>
<feature type="transmembrane region" description="Helical" evidence="1">
    <location>
        <begin position="21"/>
        <end position="44"/>
    </location>
</feature>
<accession>A0A7D5I753</accession>
<keyword evidence="3" id="KW-1185">Reference proteome</keyword>
<feature type="transmembrane region" description="Helical" evidence="1">
    <location>
        <begin position="50"/>
        <end position="72"/>
    </location>
</feature>
<feature type="transmembrane region" description="Helical" evidence="1">
    <location>
        <begin position="186"/>
        <end position="204"/>
    </location>
</feature>
<keyword evidence="1" id="KW-1133">Transmembrane helix</keyword>
<dbReference type="AlphaFoldDB" id="A0A7D5I753"/>
<sequence>MNFFIQFISRVRAKMPLESPIFVMQHLLLVIIVLTIGMMMGTGVSFIQNIFALSITLGAFILFVIPLASIVQNIFQSRKDVKKVLCSIPLLIAGIYQTMVAIFGYTKVMVYEAHPDSFFYALLFPIQTVAESVIYSRTDQIFYMGFPYNQLPSLLLYIVILPYSLLIYLLPSINYDLRKITTEMKIIALLPIVVVIVPVIFHTIKLEMGWIDELMVQFFWLDIVSNIKLLGFFLLLPILSVLYIRHYRRTAYLQNTEDFHG</sequence>
<keyword evidence="1" id="KW-0812">Transmembrane</keyword>
<protein>
    <submittedName>
        <fullName evidence="2">Uncharacterized protein</fullName>
    </submittedName>
</protein>
<dbReference type="Proteomes" id="UP000509594">
    <property type="component" value="Chromosome"/>
</dbReference>
<dbReference type="KEGG" id="mzi:HWN40_00165"/>
<evidence type="ECO:0000313" key="2">
    <source>
        <dbReference type="EMBL" id="QLC48802.1"/>
    </source>
</evidence>
<reference evidence="2 3" key="1">
    <citation type="submission" date="2020-06" db="EMBL/GenBank/DDBJ databases">
        <title>Methanolobus halotolerans sp. nov., isolated from a saline lake Tus in Siberia.</title>
        <authorList>
            <person name="Shen Y."/>
            <person name="Chen S.-C."/>
            <person name="Lai M.-C."/>
            <person name="Huang H.-H."/>
            <person name="Chiu H.-H."/>
            <person name="Tang S.-L."/>
            <person name="Rogozin D.Y."/>
            <person name="Degermendzhy A.G."/>
        </authorList>
    </citation>
    <scope>NUCLEOTIDE SEQUENCE [LARGE SCALE GENOMIC DNA]</scope>
    <source>
        <strain evidence="2 3">DSM 21339</strain>
    </source>
</reference>
<proteinExistence type="predicted"/>
<name>A0A7D5I753_9EURY</name>
<evidence type="ECO:0000256" key="1">
    <source>
        <dbReference type="SAM" id="Phobius"/>
    </source>
</evidence>